<protein>
    <recommendedName>
        <fullName evidence="2">DUF6534 domain-containing protein</fullName>
    </recommendedName>
</protein>
<evidence type="ECO:0000313" key="4">
    <source>
        <dbReference type="Proteomes" id="UP001219525"/>
    </source>
</evidence>
<dbReference type="InterPro" id="IPR045339">
    <property type="entry name" value="DUF6534"/>
</dbReference>
<feature type="transmembrane region" description="Helical" evidence="1">
    <location>
        <begin position="72"/>
        <end position="90"/>
    </location>
</feature>
<comment type="caution">
    <text evidence="3">The sequence shown here is derived from an EMBL/GenBank/DDBJ whole genome shotgun (WGS) entry which is preliminary data.</text>
</comment>
<dbReference type="Pfam" id="PF20152">
    <property type="entry name" value="DUF6534"/>
    <property type="match status" value="1"/>
</dbReference>
<evidence type="ECO:0000259" key="2">
    <source>
        <dbReference type="Pfam" id="PF20152"/>
    </source>
</evidence>
<dbReference type="PANTHER" id="PTHR40465">
    <property type="entry name" value="CHROMOSOME 1, WHOLE GENOME SHOTGUN SEQUENCE"/>
    <property type="match status" value="1"/>
</dbReference>
<proteinExistence type="predicted"/>
<gene>
    <name evidence="3" type="ORF">GGX14DRAFT_541080</name>
</gene>
<feature type="transmembrane region" description="Helical" evidence="1">
    <location>
        <begin position="102"/>
        <end position="124"/>
    </location>
</feature>
<evidence type="ECO:0000313" key="3">
    <source>
        <dbReference type="EMBL" id="KAJ7220351.1"/>
    </source>
</evidence>
<evidence type="ECO:0000256" key="1">
    <source>
        <dbReference type="SAM" id="Phobius"/>
    </source>
</evidence>
<dbReference type="PANTHER" id="PTHR40465:SF1">
    <property type="entry name" value="DUF6534 DOMAIN-CONTAINING PROTEIN"/>
    <property type="match status" value="1"/>
</dbReference>
<organism evidence="3 4">
    <name type="scientific">Mycena pura</name>
    <dbReference type="NCBI Taxonomy" id="153505"/>
    <lineage>
        <taxon>Eukaryota</taxon>
        <taxon>Fungi</taxon>
        <taxon>Dikarya</taxon>
        <taxon>Basidiomycota</taxon>
        <taxon>Agaricomycotina</taxon>
        <taxon>Agaricomycetes</taxon>
        <taxon>Agaricomycetidae</taxon>
        <taxon>Agaricales</taxon>
        <taxon>Marasmiineae</taxon>
        <taxon>Mycenaceae</taxon>
        <taxon>Mycena</taxon>
    </lineage>
</organism>
<feature type="transmembrane region" description="Helical" evidence="1">
    <location>
        <begin position="144"/>
        <end position="164"/>
    </location>
</feature>
<accession>A0AAD6VR32</accession>
<name>A0AAD6VR32_9AGAR</name>
<dbReference type="Proteomes" id="UP001219525">
    <property type="component" value="Unassembled WGS sequence"/>
</dbReference>
<keyword evidence="1" id="KW-0472">Membrane</keyword>
<keyword evidence="1" id="KW-1133">Transmembrane helix</keyword>
<dbReference type="EMBL" id="JARJCW010000010">
    <property type="protein sequence ID" value="KAJ7220351.1"/>
    <property type="molecule type" value="Genomic_DNA"/>
</dbReference>
<sequence length="294" mass="31778">MSVIDLNPTFGSLLIGSFKLGGTLTKSVPAFKECSLFKRTHTTIASPMTPGDLRLYWGGITSGALVGQIHTFLSHLLFVSAATILCQGFFLHRVYIFSRKNWMLAGVLALAAITSLSLSIWTTISLGLDNNAADFDSIERRTIPMFAVAAAVDLVIAILLVYYLQKGKTSLKFVFFLGVRLADCDFRTKFVVTKIIQYTVSTSLATSLLALASAAACAINPKSFAYIGMQFSVGRIQTSALLATLNARRKLRSHLNDKSSAEVQAGGNMNEPVFAIGQTVTTITMTTEEGTPIE</sequence>
<keyword evidence="1" id="KW-0812">Transmembrane</keyword>
<keyword evidence="4" id="KW-1185">Reference proteome</keyword>
<dbReference type="AlphaFoldDB" id="A0AAD6VR32"/>
<feature type="domain" description="DUF6534" evidence="2">
    <location>
        <begin position="149"/>
        <end position="249"/>
    </location>
</feature>
<reference evidence="3" key="1">
    <citation type="submission" date="2023-03" db="EMBL/GenBank/DDBJ databases">
        <title>Massive genome expansion in bonnet fungi (Mycena s.s.) driven by repeated elements and novel gene families across ecological guilds.</title>
        <authorList>
            <consortium name="Lawrence Berkeley National Laboratory"/>
            <person name="Harder C.B."/>
            <person name="Miyauchi S."/>
            <person name="Viragh M."/>
            <person name="Kuo A."/>
            <person name="Thoen E."/>
            <person name="Andreopoulos B."/>
            <person name="Lu D."/>
            <person name="Skrede I."/>
            <person name="Drula E."/>
            <person name="Henrissat B."/>
            <person name="Morin E."/>
            <person name="Kohler A."/>
            <person name="Barry K."/>
            <person name="LaButti K."/>
            <person name="Morin E."/>
            <person name="Salamov A."/>
            <person name="Lipzen A."/>
            <person name="Mereny Z."/>
            <person name="Hegedus B."/>
            <person name="Baldrian P."/>
            <person name="Stursova M."/>
            <person name="Weitz H."/>
            <person name="Taylor A."/>
            <person name="Grigoriev I.V."/>
            <person name="Nagy L.G."/>
            <person name="Martin F."/>
            <person name="Kauserud H."/>
        </authorList>
    </citation>
    <scope>NUCLEOTIDE SEQUENCE</scope>
    <source>
        <strain evidence="3">9144</strain>
    </source>
</reference>